<dbReference type="InterPro" id="IPR051033">
    <property type="entry name" value="SH3BGR"/>
</dbReference>
<evidence type="ECO:0008006" key="5">
    <source>
        <dbReference type="Google" id="ProtNLM"/>
    </source>
</evidence>
<comment type="caution">
    <text evidence="3">The sequence shown here is derived from an EMBL/GenBank/DDBJ whole genome shotgun (WGS) entry which is preliminary data.</text>
</comment>
<feature type="region of interest" description="Disordered" evidence="2">
    <location>
        <begin position="227"/>
        <end position="297"/>
    </location>
</feature>
<feature type="compositionally biased region" description="Basic and acidic residues" evidence="2">
    <location>
        <begin position="227"/>
        <end position="260"/>
    </location>
</feature>
<dbReference type="Proteomes" id="UP000298327">
    <property type="component" value="Unassembled WGS sequence"/>
</dbReference>
<evidence type="ECO:0000313" key="4">
    <source>
        <dbReference type="Proteomes" id="UP000298327"/>
    </source>
</evidence>
<accession>A0A4Y9ZCG2</accession>
<sequence>MPSPPIQIFLTTIASQPALRQRQEYILRILQAKKIPFKSYDLASDEDAKRLWRRKAPVDNQQLPGILVGGKCPGSFTDFEEAVEFDELTTFLRLNDPYDPSVEEDRPLLPEHPIGVPGAQSPSQMAKLSHKASFNTSPSTPSPLRSKTERAASGTHLSPGDADPEMQKVVEEIRKRNEKEFDVGSELIGFGLQGVKVTEDDLLQLVEELGLEGDDAGDLVKGLSDMTLKDDKKPSASADKNVKETKDVSTDKDTKPKEATAETTTTKAKEGQDIQQKPETSAEDKAKEEAVPDPQHE</sequence>
<dbReference type="Pfam" id="PF04908">
    <property type="entry name" value="SH3BGR"/>
    <property type="match status" value="1"/>
</dbReference>
<feature type="region of interest" description="Disordered" evidence="2">
    <location>
        <begin position="96"/>
        <end position="166"/>
    </location>
</feature>
<proteinExistence type="inferred from homology"/>
<dbReference type="OrthoDB" id="9932926at2759"/>
<feature type="compositionally biased region" description="Basic and acidic residues" evidence="2">
    <location>
        <begin position="280"/>
        <end position="297"/>
    </location>
</feature>
<dbReference type="PANTHER" id="PTHR12232">
    <property type="entry name" value="SH3 DOMAIN-BINDING GLUTAMIC ACID-RICH-LIKE PROTEIN"/>
    <property type="match status" value="1"/>
</dbReference>
<dbReference type="GO" id="GO:0005737">
    <property type="term" value="C:cytoplasm"/>
    <property type="evidence" value="ECO:0007669"/>
    <property type="project" value="TreeGrafter"/>
</dbReference>
<dbReference type="InterPro" id="IPR036249">
    <property type="entry name" value="Thioredoxin-like_sf"/>
</dbReference>
<dbReference type="InterPro" id="IPR006993">
    <property type="entry name" value="Glut_rich_SH3-bd"/>
</dbReference>
<protein>
    <recommendedName>
        <fullName evidence="5">SH3 domain-binding glutamic acid-rich protein</fullName>
    </recommendedName>
</protein>
<keyword evidence="4" id="KW-1185">Reference proteome</keyword>
<evidence type="ECO:0000256" key="2">
    <source>
        <dbReference type="SAM" id="MobiDB-lite"/>
    </source>
</evidence>
<gene>
    <name evidence="3" type="ORF">EVG20_g1524</name>
</gene>
<evidence type="ECO:0000256" key="1">
    <source>
        <dbReference type="ARBA" id="ARBA00007764"/>
    </source>
</evidence>
<dbReference type="SUPFAM" id="SSF52833">
    <property type="entry name" value="Thioredoxin-like"/>
    <property type="match status" value="1"/>
</dbReference>
<name>A0A4Y9ZCG2_9AGAM</name>
<organism evidence="3 4">
    <name type="scientific">Dentipellis fragilis</name>
    <dbReference type="NCBI Taxonomy" id="205917"/>
    <lineage>
        <taxon>Eukaryota</taxon>
        <taxon>Fungi</taxon>
        <taxon>Dikarya</taxon>
        <taxon>Basidiomycota</taxon>
        <taxon>Agaricomycotina</taxon>
        <taxon>Agaricomycetes</taxon>
        <taxon>Russulales</taxon>
        <taxon>Hericiaceae</taxon>
        <taxon>Dentipellis</taxon>
    </lineage>
</organism>
<feature type="compositionally biased region" description="Polar residues" evidence="2">
    <location>
        <begin position="120"/>
        <end position="145"/>
    </location>
</feature>
<comment type="similarity">
    <text evidence="1">Belongs to the SH3BGR family.</text>
</comment>
<dbReference type="PANTHER" id="PTHR12232:SF0">
    <property type="entry name" value="THIOREDOXIN DOMAIN-CONTAINING PROTEIN"/>
    <property type="match status" value="1"/>
</dbReference>
<dbReference type="EMBL" id="SEOQ01000049">
    <property type="protein sequence ID" value="TFY71491.1"/>
    <property type="molecule type" value="Genomic_DNA"/>
</dbReference>
<dbReference type="AlphaFoldDB" id="A0A4Y9ZCG2"/>
<evidence type="ECO:0000313" key="3">
    <source>
        <dbReference type="EMBL" id="TFY71491.1"/>
    </source>
</evidence>
<dbReference type="Gene3D" id="3.40.30.10">
    <property type="entry name" value="Glutaredoxin"/>
    <property type="match status" value="1"/>
</dbReference>
<reference evidence="3 4" key="1">
    <citation type="submission" date="2019-02" db="EMBL/GenBank/DDBJ databases">
        <title>Genome sequencing of the rare red list fungi Dentipellis fragilis.</title>
        <authorList>
            <person name="Buettner E."/>
            <person name="Kellner H."/>
        </authorList>
    </citation>
    <scope>NUCLEOTIDE SEQUENCE [LARGE SCALE GENOMIC DNA]</scope>
    <source>
        <strain evidence="3 4">DSM 105465</strain>
    </source>
</reference>